<proteinExistence type="predicted"/>
<gene>
    <name evidence="2" type="primary">gb06554</name>
    <name evidence="2" type="ORF">PR202_gb06554</name>
</gene>
<reference evidence="2" key="1">
    <citation type="journal article" date="2018" name="DNA Res.">
        <title>Multiple hybrid de novo genome assembly of finger millet, an orphan allotetraploid crop.</title>
        <authorList>
            <person name="Hatakeyama M."/>
            <person name="Aluri S."/>
            <person name="Balachadran M.T."/>
            <person name="Sivarajan S.R."/>
            <person name="Patrignani A."/>
            <person name="Gruter S."/>
            <person name="Poveda L."/>
            <person name="Shimizu-Inatsugi R."/>
            <person name="Baeten J."/>
            <person name="Francoijs K.J."/>
            <person name="Nataraja K.N."/>
            <person name="Reddy Y.A.N."/>
            <person name="Phadnis S."/>
            <person name="Ravikumar R.L."/>
            <person name="Schlapbach R."/>
            <person name="Sreeman S.M."/>
            <person name="Shimizu K.K."/>
        </authorList>
    </citation>
    <scope>NUCLEOTIDE SEQUENCE</scope>
</reference>
<evidence type="ECO:0000313" key="2">
    <source>
        <dbReference type="EMBL" id="GJN19294.1"/>
    </source>
</evidence>
<protein>
    <submittedName>
        <fullName evidence="2">Uncharacterized protein</fullName>
    </submittedName>
</protein>
<keyword evidence="3" id="KW-1185">Reference proteome</keyword>
<organism evidence="2 3">
    <name type="scientific">Eleusine coracana subsp. coracana</name>
    <dbReference type="NCBI Taxonomy" id="191504"/>
    <lineage>
        <taxon>Eukaryota</taxon>
        <taxon>Viridiplantae</taxon>
        <taxon>Streptophyta</taxon>
        <taxon>Embryophyta</taxon>
        <taxon>Tracheophyta</taxon>
        <taxon>Spermatophyta</taxon>
        <taxon>Magnoliopsida</taxon>
        <taxon>Liliopsida</taxon>
        <taxon>Poales</taxon>
        <taxon>Poaceae</taxon>
        <taxon>PACMAD clade</taxon>
        <taxon>Chloridoideae</taxon>
        <taxon>Cynodonteae</taxon>
        <taxon>Eleusininae</taxon>
        <taxon>Eleusine</taxon>
    </lineage>
</organism>
<dbReference type="Proteomes" id="UP001054889">
    <property type="component" value="Unassembled WGS sequence"/>
</dbReference>
<name>A0AAV5E9W8_ELECO</name>
<accession>A0AAV5E9W8</accession>
<evidence type="ECO:0000256" key="1">
    <source>
        <dbReference type="SAM" id="MobiDB-lite"/>
    </source>
</evidence>
<dbReference type="AlphaFoldDB" id="A0AAV5E9W8"/>
<sequence length="98" mass="10517">MRILMDWRFQIAACPGASPTARASTSILFVRPSSSTTTSVGICLRVVPSEHNRAANHTGFLNIVAAEMKAPFEHLPDDPSLNAPSTRSTVPPPTMRAS</sequence>
<feature type="region of interest" description="Disordered" evidence="1">
    <location>
        <begin position="74"/>
        <end position="98"/>
    </location>
</feature>
<evidence type="ECO:0000313" key="3">
    <source>
        <dbReference type="Proteomes" id="UP001054889"/>
    </source>
</evidence>
<reference evidence="2" key="2">
    <citation type="submission" date="2021-12" db="EMBL/GenBank/DDBJ databases">
        <title>Resequencing data analysis of finger millet.</title>
        <authorList>
            <person name="Hatakeyama M."/>
            <person name="Aluri S."/>
            <person name="Balachadran M.T."/>
            <person name="Sivarajan S.R."/>
            <person name="Poveda L."/>
            <person name="Shimizu-Inatsugi R."/>
            <person name="Schlapbach R."/>
            <person name="Sreeman S.M."/>
            <person name="Shimizu K.K."/>
        </authorList>
    </citation>
    <scope>NUCLEOTIDE SEQUENCE</scope>
</reference>
<dbReference type="EMBL" id="BQKI01000074">
    <property type="protein sequence ID" value="GJN19294.1"/>
    <property type="molecule type" value="Genomic_DNA"/>
</dbReference>
<comment type="caution">
    <text evidence="2">The sequence shown here is derived from an EMBL/GenBank/DDBJ whole genome shotgun (WGS) entry which is preliminary data.</text>
</comment>